<dbReference type="SMART" id="SM00706">
    <property type="entry name" value="TECPR"/>
    <property type="match status" value="8"/>
</dbReference>
<dbReference type="PANTHER" id="PTHR23287:SF16">
    <property type="entry name" value="TECTONIN BETA-PROPELLER REPEAT-CONTAINING PROTEIN 2"/>
    <property type="match status" value="1"/>
</dbReference>
<feature type="region of interest" description="Disordered" evidence="1">
    <location>
        <begin position="419"/>
        <end position="447"/>
    </location>
</feature>
<feature type="region of interest" description="Disordered" evidence="1">
    <location>
        <begin position="626"/>
        <end position="669"/>
    </location>
</feature>
<dbReference type="Pfam" id="PF19193">
    <property type="entry name" value="Tectonin"/>
    <property type="match status" value="2"/>
</dbReference>
<evidence type="ECO:0000313" key="3">
    <source>
        <dbReference type="RefSeq" id="XP_014671979.1"/>
    </source>
</evidence>
<evidence type="ECO:0000256" key="1">
    <source>
        <dbReference type="SAM" id="MobiDB-lite"/>
    </source>
</evidence>
<evidence type="ECO:0000313" key="2">
    <source>
        <dbReference type="Proteomes" id="UP000695022"/>
    </source>
</evidence>
<proteinExistence type="predicted"/>
<dbReference type="Proteomes" id="UP000695022">
    <property type="component" value="Unplaced"/>
</dbReference>
<name>A0ABM1EIF8_PRICU</name>
<feature type="compositionally biased region" description="Basic and acidic residues" evidence="1">
    <location>
        <begin position="543"/>
        <end position="568"/>
    </location>
</feature>
<protein>
    <submittedName>
        <fullName evidence="3">Tectonin beta-propeller repeat-containing protein 2-like</fullName>
    </submittedName>
</protein>
<dbReference type="InterPro" id="IPR036322">
    <property type="entry name" value="WD40_repeat_dom_sf"/>
</dbReference>
<dbReference type="PANTHER" id="PTHR23287">
    <property type="entry name" value="RUBY-EYE2-LIKE PROTEIN"/>
    <property type="match status" value="1"/>
</dbReference>
<dbReference type="GeneID" id="106812586"/>
<feature type="region of interest" description="Disordered" evidence="1">
    <location>
        <begin position="473"/>
        <end position="606"/>
    </location>
</feature>
<dbReference type="RefSeq" id="XP_014671979.1">
    <property type="nucleotide sequence ID" value="XM_014816493.1"/>
</dbReference>
<keyword evidence="2" id="KW-1185">Reference proteome</keyword>
<dbReference type="SUPFAM" id="SSF50978">
    <property type="entry name" value="WD40 repeat-like"/>
    <property type="match status" value="1"/>
</dbReference>
<gene>
    <name evidence="3" type="primary">LOC106812586</name>
</gene>
<feature type="compositionally biased region" description="Polar residues" evidence="1">
    <location>
        <begin position="419"/>
        <end position="429"/>
    </location>
</feature>
<reference evidence="3" key="1">
    <citation type="submission" date="2025-08" db="UniProtKB">
        <authorList>
            <consortium name="RefSeq"/>
        </authorList>
    </citation>
    <scope>IDENTIFICATION</scope>
</reference>
<feature type="compositionally biased region" description="Low complexity" evidence="1">
    <location>
        <begin position="430"/>
        <end position="443"/>
    </location>
</feature>
<sequence>MILAIGTNAGTVYLCNRKNALLQRLRAQNTNDGIASIKIYSSAIDTMVAMGTTSGTVLIYQLPSAIPGPGHRKQLEKFVISEIHHQPVVTMEWSVNGMRLFSGDLEGLVVHTQLDFTEHVCRSGELLRETHEIVQLSYSHKILLVSTKRRNVLFDIESSQATQIGRQERKNVGDFGAVFRPGPCKPSELMAYVARPGLRVWKARSDDGSVMETLLLRDALQTPHAAIPLLGVMPSRTAAAAAGREQFTRLLFYDERYLVTNSGSTLFVVDPARNVLVGTCSDLKNIVALCTCKDEIFVLLPNREVVRLAEKADTQLADATSFGKGSAMLLKGDAQGKRSFSPLRSASPFASVRGSFLSSFIGESDCEKSAATAATDSSETSSASISIAVCSRASVAEYLDVLPPVVVLESGQITPLETSLTSSDLQESGNSEAEAASATAETETNTDDKIAEKLYAIGRQRFDNDIIYQSGGANKTKKKKRSPESSKATLSVGKAIDDGSRNASAEDVAAAGSQCATEDDETRGDEEQTHVPNAEGSSSATSSHDDTHAGDRRPPRDDDDAAETRETRVAVGDDASDRATPTQDDAKQPSASHDAAGSDSADAAAPVVERSLSDCGMFSGSGGDAHTALPSVDEDNDSVFTHSRHGSLASQTGPVVAATGTGGRSRASSSASIQSADVLDKVKLADSWTQVTTPGPIYCVAQCDRYVCYVDLKENVYFSELSVGHSVKWRMLKNRPAQQIAVSPSGCIVWCLYNSTVYAALKVSRASPAADKWTEAVRDVAFIAVDNTAAWYVKVNGTVWMQKHLSHGRPCFKSEQISCDWKLAQISCQHGVVWAITTDGRLIYRVGVTSGTPAGTFWQTDNTSDSLQVPVLNVAAAEQSVWMADTQGQVWFRAGVTADYPEGDEQWWQVVIGGYLVADSGQEMSLDRLRSFAHSFYPDRITGYWQQAALTNLIVSVSGSGVCIAERNKKTMHICRGGILGHIWDRVVPPEMAPSTKWLSVHASGVSGSIDSSNLMWAQHPSGELFCFPPDGGMFCSVPVPSICTFSCVSAGQNALWALTGEGQVYMRTGISAHTPQGRDWAQLDLSQLEQENVKLCHLSCGGDSVWACDTAGKVYMRVGIQPDINRGFPAVWVPADIYSYTKMCQVIASPTDSMIWGIDVKKNVFVRKDVSPRNPIGTSWVPVPGTQAEQLCLSCASVWALTPDCTVVRRVGLSSLNYTGDYWKKLPSSFNQISVTATGELWSVGTDDLLYKHSGYYLSTGTSQVSDTGKEEEWEVL</sequence>
<dbReference type="Pfam" id="PF06462">
    <property type="entry name" value="Hyd_WA"/>
    <property type="match status" value="1"/>
</dbReference>
<feature type="compositionally biased region" description="Low complexity" evidence="1">
    <location>
        <begin position="652"/>
        <end position="669"/>
    </location>
</feature>
<dbReference type="SUPFAM" id="SSF101898">
    <property type="entry name" value="NHL repeat"/>
    <property type="match status" value="1"/>
</dbReference>
<dbReference type="InterPro" id="IPR006624">
    <property type="entry name" value="Beta-propeller_rpt_TECPR"/>
</dbReference>
<accession>A0ABM1EIF8</accession>
<feature type="compositionally biased region" description="Low complexity" evidence="1">
    <location>
        <begin position="590"/>
        <end position="605"/>
    </location>
</feature>
<organism evidence="2 3">
    <name type="scientific">Priapulus caudatus</name>
    <name type="common">Priapulid worm</name>
    <dbReference type="NCBI Taxonomy" id="37621"/>
    <lineage>
        <taxon>Eukaryota</taxon>
        <taxon>Metazoa</taxon>
        <taxon>Ecdysozoa</taxon>
        <taxon>Scalidophora</taxon>
        <taxon>Priapulida</taxon>
        <taxon>Priapulimorpha</taxon>
        <taxon>Priapulimorphida</taxon>
        <taxon>Priapulidae</taxon>
        <taxon>Priapulus</taxon>
    </lineage>
</organism>